<reference evidence="2 3" key="1">
    <citation type="journal article" date="2016" name="Genome Biol. Evol.">
        <title>Comparative Genomic Analyses of the Moraxella catarrhalis Serosensitive and Seroresistant Lineages Demonstrate Their Independent Evolution.</title>
        <authorList>
            <person name="Earl J.P."/>
            <person name="de Vries S.P."/>
            <person name="Ahmed A."/>
            <person name="Powell E."/>
            <person name="Schultz M.P."/>
            <person name="Hermans P.W."/>
            <person name="Hill D.J."/>
            <person name="Zhou Z."/>
            <person name="Constantinidou C.I."/>
            <person name="Hu F.Z."/>
            <person name="Bootsma H.J."/>
            <person name="Ehrlich G.D."/>
        </authorList>
    </citation>
    <scope>NUCLEOTIDE SEQUENCE [LARGE SCALE GENOMIC DNA]</scope>
    <source>
        <strain evidence="2 3">F23</strain>
    </source>
</reference>
<keyword evidence="1" id="KW-1133">Transmembrane helix</keyword>
<keyword evidence="1" id="KW-0812">Transmembrane</keyword>
<feature type="transmembrane region" description="Helical" evidence="1">
    <location>
        <begin position="79"/>
        <end position="101"/>
    </location>
</feature>
<name>A0A198WY56_MORCA</name>
<dbReference type="EMBL" id="LXHQ01000030">
    <property type="protein sequence ID" value="OAV25320.1"/>
    <property type="molecule type" value="Genomic_DNA"/>
</dbReference>
<comment type="caution">
    <text evidence="2">The sequence shown here is derived from an EMBL/GenBank/DDBJ whole genome shotgun (WGS) entry which is preliminary data.</text>
</comment>
<evidence type="ECO:0000256" key="1">
    <source>
        <dbReference type="SAM" id="Phobius"/>
    </source>
</evidence>
<gene>
    <name evidence="2" type="ORF">AO370_1070</name>
</gene>
<sequence>MIMISKGNGFGTKSFANQVLASIRPSLIERFGKDSEIMQDFDNEERFFGFIALQDLSKDDFNFVAQQIINASLDEKPKIGLIGAFAGLFVGMIFAVLIGSII</sequence>
<proteinExistence type="predicted"/>
<keyword evidence="1" id="KW-0472">Membrane</keyword>
<dbReference type="Proteomes" id="UP000078295">
    <property type="component" value="Unassembled WGS sequence"/>
</dbReference>
<dbReference type="RefSeq" id="WP_064603429.1">
    <property type="nucleotide sequence ID" value="NZ_LXHM01000015.1"/>
</dbReference>
<evidence type="ECO:0000313" key="3">
    <source>
        <dbReference type="Proteomes" id="UP000078295"/>
    </source>
</evidence>
<evidence type="ECO:0000313" key="2">
    <source>
        <dbReference type="EMBL" id="OAV25320.1"/>
    </source>
</evidence>
<dbReference type="AlphaFoldDB" id="A0A198WY56"/>
<accession>A0A198WY56</accession>
<protein>
    <submittedName>
        <fullName evidence="2">Uncharacterized protein</fullName>
    </submittedName>
</protein>
<organism evidence="2 3">
    <name type="scientific">Moraxella catarrhalis</name>
    <name type="common">Branhamella catarrhalis</name>
    <dbReference type="NCBI Taxonomy" id="480"/>
    <lineage>
        <taxon>Bacteria</taxon>
        <taxon>Pseudomonadati</taxon>
        <taxon>Pseudomonadota</taxon>
        <taxon>Gammaproteobacteria</taxon>
        <taxon>Moraxellales</taxon>
        <taxon>Moraxellaceae</taxon>
        <taxon>Moraxella</taxon>
    </lineage>
</organism>